<comment type="caution">
    <text evidence="1">The sequence shown here is derived from an EMBL/GenBank/DDBJ whole genome shotgun (WGS) entry which is preliminary data.</text>
</comment>
<name>A0AAV1Q7H8_SCOSC</name>
<protein>
    <submittedName>
        <fullName evidence="1">Adenylate cyclase type 8-like</fullName>
    </submittedName>
</protein>
<proteinExistence type="predicted"/>
<accession>A0AAV1Q7H8</accession>
<organism evidence="1 2">
    <name type="scientific">Scomber scombrus</name>
    <name type="common">Atlantic mackerel</name>
    <name type="synonym">Scomber vernalis</name>
    <dbReference type="NCBI Taxonomy" id="13677"/>
    <lineage>
        <taxon>Eukaryota</taxon>
        <taxon>Metazoa</taxon>
        <taxon>Chordata</taxon>
        <taxon>Craniata</taxon>
        <taxon>Vertebrata</taxon>
        <taxon>Euteleostomi</taxon>
        <taxon>Actinopterygii</taxon>
        <taxon>Neopterygii</taxon>
        <taxon>Teleostei</taxon>
        <taxon>Neoteleostei</taxon>
        <taxon>Acanthomorphata</taxon>
        <taxon>Pelagiaria</taxon>
        <taxon>Scombriformes</taxon>
        <taxon>Scombridae</taxon>
        <taxon>Scomber</taxon>
    </lineage>
</organism>
<dbReference type="AlphaFoldDB" id="A0AAV1Q7H8"/>
<sequence length="106" mass="11616">MDNHGAMLENGDCGAARQTSDITFSTDINPPSGLKTKKLLWQNAVRNIIDQRNLYSLRLAGGWRGDGTASPSLTHTSLTSTVRFVTKRLAVRSGRSGARLRFVSIR</sequence>
<keyword evidence="2" id="KW-1185">Reference proteome</keyword>
<evidence type="ECO:0000313" key="1">
    <source>
        <dbReference type="EMBL" id="CAK6980437.1"/>
    </source>
</evidence>
<evidence type="ECO:0000313" key="2">
    <source>
        <dbReference type="Proteomes" id="UP001314229"/>
    </source>
</evidence>
<dbReference type="Proteomes" id="UP001314229">
    <property type="component" value="Unassembled WGS sequence"/>
</dbReference>
<gene>
    <name evidence="1" type="ORF">FSCOSCO3_A020799</name>
</gene>
<reference evidence="1 2" key="1">
    <citation type="submission" date="2024-01" db="EMBL/GenBank/DDBJ databases">
        <authorList>
            <person name="Alioto T."/>
            <person name="Alioto T."/>
            <person name="Gomez Garrido J."/>
        </authorList>
    </citation>
    <scope>NUCLEOTIDE SEQUENCE [LARGE SCALE GENOMIC DNA]</scope>
</reference>
<dbReference type="EMBL" id="CAWUFR010000687">
    <property type="protein sequence ID" value="CAK6980437.1"/>
    <property type="molecule type" value="Genomic_DNA"/>
</dbReference>